<dbReference type="InterPro" id="IPR029045">
    <property type="entry name" value="ClpP/crotonase-like_dom_sf"/>
</dbReference>
<evidence type="ECO:0000256" key="7">
    <source>
        <dbReference type="SAM" id="MobiDB-lite"/>
    </source>
</evidence>
<dbReference type="Proteomes" id="UP000225108">
    <property type="component" value="Unassembled WGS sequence"/>
</dbReference>
<dbReference type="InterPro" id="IPR001753">
    <property type="entry name" value="Enoyl-CoA_hydra/iso"/>
</dbReference>
<feature type="region of interest" description="Disordered" evidence="7">
    <location>
        <begin position="1"/>
        <end position="26"/>
    </location>
</feature>
<evidence type="ECO:0000256" key="5">
    <source>
        <dbReference type="ARBA" id="ARBA00023717"/>
    </source>
</evidence>
<comment type="catalytic activity">
    <reaction evidence="5">
        <text>a 4-saturated-(3S)-3-hydroxyacyl-CoA = a (3E)-enoyl-CoA + H2O</text>
        <dbReference type="Rhea" id="RHEA:20724"/>
        <dbReference type="ChEBI" id="CHEBI:15377"/>
        <dbReference type="ChEBI" id="CHEBI:58521"/>
        <dbReference type="ChEBI" id="CHEBI:137480"/>
        <dbReference type="EC" id="4.2.1.17"/>
    </reaction>
</comment>
<comment type="caution">
    <text evidence="8">The sequence shown here is derived from an EMBL/GenBank/DDBJ whole genome shotgun (WGS) entry which is preliminary data.</text>
</comment>
<keyword evidence="3" id="KW-0276">Fatty acid metabolism</keyword>
<dbReference type="PANTHER" id="PTHR43149">
    <property type="entry name" value="ENOYL-COA HYDRATASE"/>
    <property type="match status" value="1"/>
</dbReference>
<dbReference type="CDD" id="cd06558">
    <property type="entry name" value="crotonase-like"/>
    <property type="match status" value="1"/>
</dbReference>
<dbReference type="InterPro" id="IPR018376">
    <property type="entry name" value="Enoyl-CoA_hyd/isom_CS"/>
</dbReference>
<dbReference type="Pfam" id="PF00378">
    <property type="entry name" value="ECH_1"/>
    <property type="match status" value="1"/>
</dbReference>
<dbReference type="NCBIfam" id="NF005699">
    <property type="entry name" value="PRK07509.1"/>
    <property type="match status" value="1"/>
</dbReference>
<comment type="similarity">
    <text evidence="2 6">Belongs to the enoyl-CoA hydratase/isomerase family.</text>
</comment>
<evidence type="ECO:0000256" key="6">
    <source>
        <dbReference type="RuleBase" id="RU003707"/>
    </source>
</evidence>
<comment type="function">
    <text evidence="1">Could possibly oxidize fatty acids using specific components.</text>
</comment>
<gene>
    <name evidence="8" type="ORF">CSW57_21100</name>
</gene>
<dbReference type="GO" id="GO:0016853">
    <property type="term" value="F:isomerase activity"/>
    <property type="evidence" value="ECO:0007669"/>
    <property type="project" value="InterPro"/>
</dbReference>
<name>A0A2G3PK06_WILMA</name>
<feature type="compositionally biased region" description="Polar residues" evidence="7">
    <location>
        <begin position="1"/>
        <end position="10"/>
    </location>
</feature>
<dbReference type="EMBL" id="PEBD01000010">
    <property type="protein sequence ID" value="PHV66124.1"/>
    <property type="molecule type" value="Genomic_DNA"/>
</dbReference>
<dbReference type="GO" id="GO:0006631">
    <property type="term" value="P:fatty acid metabolic process"/>
    <property type="evidence" value="ECO:0007669"/>
    <property type="project" value="UniProtKB-KW"/>
</dbReference>
<proteinExistence type="inferred from homology"/>
<sequence>MSSTDATSRPASLAIAADPETRPAADDSVTYRVEKTPFGPIAHVQLNRPDKHNGLTLPLLAGLTRAARQAAKDRTLRAVIISGAGKSFSAGLDFASLQGKEKSIYRTFVPNILKGSNGFQDPAWEWRRVPVPVIAVVHGHCYGGGLQIAMGADFRFATPDADFSVLEAKWGLIPDMSASAALAQLTTIDIAKRLTMTGEMFSADYAKEIGLVTGVAEHPMAEAMALIEKIASRSPDSVASTKSLLEKTWSRSPRFSFPVEQVLQLRLLRGKNHAIARKAGMKRTTPEFVDREL</sequence>
<evidence type="ECO:0000313" key="9">
    <source>
        <dbReference type="Proteomes" id="UP000225108"/>
    </source>
</evidence>
<evidence type="ECO:0000313" key="8">
    <source>
        <dbReference type="EMBL" id="PHV66124.1"/>
    </source>
</evidence>
<evidence type="ECO:0000256" key="3">
    <source>
        <dbReference type="ARBA" id="ARBA00022832"/>
    </source>
</evidence>
<dbReference type="GO" id="GO:0004300">
    <property type="term" value="F:enoyl-CoA hydratase activity"/>
    <property type="evidence" value="ECO:0007669"/>
    <property type="project" value="UniProtKB-EC"/>
</dbReference>
<reference evidence="8 9" key="1">
    <citation type="submission" date="2017-10" db="EMBL/GenBank/DDBJ databases">
        <title>The draft genome sequence of Williamsia sp. BULT 1.1 isolated from the semi-arid grassland soils from South Africa.</title>
        <authorList>
            <person name="Kabwe M.H."/>
            <person name="Govender N."/>
            <person name="Mutseka Lunga P."/>
            <person name="Vikram S."/>
            <person name="Makhalanyane T.P."/>
        </authorList>
    </citation>
    <scope>NUCLEOTIDE SEQUENCE [LARGE SCALE GENOMIC DNA]</scope>
    <source>
        <strain evidence="8 9">BULT 1.1</strain>
    </source>
</reference>
<dbReference type="InterPro" id="IPR045002">
    <property type="entry name" value="Ech1-like"/>
</dbReference>
<accession>A0A2G3PK06</accession>
<protein>
    <submittedName>
        <fullName evidence="8">Enoyl-CoA hydratase</fullName>
    </submittedName>
</protein>
<dbReference type="PROSITE" id="PS00166">
    <property type="entry name" value="ENOYL_COA_HYDRATASE"/>
    <property type="match status" value="1"/>
</dbReference>
<keyword evidence="3" id="KW-0443">Lipid metabolism</keyword>
<evidence type="ECO:0000256" key="2">
    <source>
        <dbReference type="ARBA" id="ARBA00005254"/>
    </source>
</evidence>
<dbReference type="PANTHER" id="PTHR43149:SF1">
    <property type="entry name" value="DELTA(3,5)-DELTA(2,4)-DIENOYL-COA ISOMERASE, MITOCHONDRIAL"/>
    <property type="match status" value="1"/>
</dbReference>
<comment type="catalytic activity">
    <reaction evidence="4">
        <text>a (3S)-3-hydroxyacyl-CoA = a (2E)-enoyl-CoA + H2O</text>
        <dbReference type="Rhea" id="RHEA:16105"/>
        <dbReference type="ChEBI" id="CHEBI:15377"/>
        <dbReference type="ChEBI" id="CHEBI:57318"/>
        <dbReference type="ChEBI" id="CHEBI:58856"/>
        <dbReference type="EC" id="4.2.1.17"/>
    </reaction>
</comment>
<dbReference type="SUPFAM" id="SSF52096">
    <property type="entry name" value="ClpP/crotonase"/>
    <property type="match status" value="1"/>
</dbReference>
<evidence type="ECO:0000256" key="1">
    <source>
        <dbReference type="ARBA" id="ARBA00002994"/>
    </source>
</evidence>
<evidence type="ECO:0000256" key="4">
    <source>
        <dbReference type="ARBA" id="ARBA00023709"/>
    </source>
</evidence>
<organism evidence="8 9">
    <name type="scientific">Williamsia marianensis</name>
    <dbReference type="NCBI Taxonomy" id="85044"/>
    <lineage>
        <taxon>Bacteria</taxon>
        <taxon>Bacillati</taxon>
        <taxon>Actinomycetota</taxon>
        <taxon>Actinomycetes</taxon>
        <taxon>Mycobacteriales</taxon>
        <taxon>Nocardiaceae</taxon>
        <taxon>Williamsia</taxon>
    </lineage>
</organism>
<dbReference type="AlphaFoldDB" id="A0A2G3PK06"/>
<dbReference type="Gene3D" id="3.90.226.10">
    <property type="entry name" value="2-enoyl-CoA Hydratase, Chain A, domain 1"/>
    <property type="match status" value="1"/>
</dbReference>